<dbReference type="AlphaFoldDB" id="A0AAU9DAD2"/>
<dbReference type="EMBL" id="AP025314">
    <property type="protein sequence ID" value="BDD07825.1"/>
    <property type="molecule type" value="Genomic_DNA"/>
</dbReference>
<name>A0AAU9DAD2_9BACT</name>
<dbReference type="Proteomes" id="UP001348817">
    <property type="component" value="Chromosome"/>
</dbReference>
<gene>
    <name evidence="1" type="ORF">FUAX_02570</name>
</gene>
<evidence type="ECO:0000313" key="2">
    <source>
        <dbReference type="Proteomes" id="UP001348817"/>
    </source>
</evidence>
<keyword evidence="2" id="KW-1185">Reference proteome</keyword>
<accession>A0AAU9DAD2</accession>
<reference evidence="1 2" key="1">
    <citation type="submission" date="2021-12" db="EMBL/GenBank/DDBJ databases">
        <title>Genome sequencing of bacteria with rrn-lacking chromosome and rrn-plasmid.</title>
        <authorList>
            <person name="Anda M."/>
            <person name="Iwasaki W."/>
        </authorList>
    </citation>
    <scope>NUCLEOTIDE SEQUENCE [LARGE SCALE GENOMIC DNA]</scope>
    <source>
        <strain evidence="1 2">DSM 100852</strain>
    </source>
</reference>
<sequence>MRYSIMGIPFLLPNQAFWKRRIHNKSKNGVSGLINL</sequence>
<protein>
    <submittedName>
        <fullName evidence="1">Uncharacterized protein</fullName>
    </submittedName>
</protein>
<proteinExistence type="predicted"/>
<evidence type="ECO:0000313" key="1">
    <source>
        <dbReference type="EMBL" id="BDD07825.1"/>
    </source>
</evidence>
<organism evidence="1 2">
    <name type="scientific">Fulvitalea axinellae</name>
    <dbReference type="NCBI Taxonomy" id="1182444"/>
    <lineage>
        <taxon>Bacteria</taxon>
        <taxon>Pseudomonadati</taxon>
        <taxon>Bacteroidota</taxon>
        <taxon>Cytophagia</taxon>
        <taxon>Cytophagales</taxon>
        <taxon>Persicobacteraceae</taxon>
        <taxon>Fulvitalea</taxon>
    </lineage>
</organism>
<dbReference type="KEGG" id="fax:FUAX_02570"/>